<reference evidence="4" key="1">
    <citation type="journal article" date="2018" name="MSphere">
        <title>Fusobacterium Genomics Using MinION and Illumina Sequencing Enables Genome Completion and Correction.</title>
        <authorList>
            <person name="Todd S.M."/>
            <person name="Settlage R.E."/>
            <person name="Lahmers K.K."/>
            <person name="Slade D.J."/>
        </authorList>
    </citation>
    <scope>NUCLEOTIDE SEQUENCE [LARGE SCALE GENOMIC DNA]</scope>
    <source>
        <strain evidence="4">ATCC 27725</strain>
    </source>
</reference>
<keyword evidence="1" id="KW-0175">Coiled coil</keyword>
<feature type="coiled-coil region" evidence="1">
    <location>
        <begin position="40"/>
        <end position="74"/>
    </location>
</feature>
<evidence type="ECO:0000313" key="3">
    <source>
        <dbReference type="EMBL" id="AVQ30307.1"/>
    </source>
</evidence>
<evidence type="ECO:0000313" key="4">
    <source>
        <dbReference type="Proteomes" id="UP000241238"/>
    </source>
</evidence>
<evidence type="ECO:0000256" key="2">
    <source>
        <dbReference type="SAM" id="Phobius"/>
    </source>
</evidence>
<keyword evidence="2" id="KW-0472">Membrane</keyword>
<keyword evidence="4" id="KW-1185">Reference proteome</keyword>
<accession>A0ABM6U201</accession>
<name>A0ABM6U201_FUSVA</name>
<organism evidence="3 4">
    <name type="scientific">Fusobacterium varium ATCC 27725</name>
    <dbReference type="NCBI Taxonomy" id="469618"/>
    <lineage>
        <taxon>Bacteria</taxon>
        <taxon>Fusobacteriati</taxon>
        <taxon>Fusobacteriota</taxon>
        <taxon>Fusobacteriia</taxon>
        <taxon>Fusobacteriales</taxon>
        <taxon>Fusobacteriaceae</taxon>
        <taxon>Fusobacterium</taxon>
    </lineage>
</organism>
<keyword evidence="2" id="KW-0812">Transmembrane</keyword>
<feature type="transmembrane region" description="Helical" evidence="2">
    <location>
        <begin position="16"/>
        <end position="34"/>
    </location>
</feature>
<dbReference type="RefSeq" id="WP_005948990.1">
    <property type="nucleotide sequence ID" value="NZ_CP028103.1"/>
</dbReference>
<gene>
    <name evidence="3" type="ORF">C4N18_03330</name>
</gene>
<dbReference type="GeneID" id="77467010"/>
<proteinExistence type="predicted"/>
<keyword evidence="2" id="KW-1133">Transmembrane helix</keyword>
<dbReference type="EMBL" id="CP028103">
    <property type="protein sequence ID" value="AVQ30307.1"/>
    <property type="molecule type" value="Genomic_DNA"/>
</dbReference>
<evidence type="ECO:0000256" key="1">
    <source>
        <dbReference type="SAM" id="Coils"/>
    </source>
</evidence>
<sequence>MKEISNIQITEWKEKGIVFIFIGLWLILSYKLVVEPYNEIQNKKKQKISLETKVKNAKKELKETEKIYQKKFKENMKEKAEYEIYEKTILERGFQNFGKMEEYIYQKSKENKITIEIIGSIEKSGTVEKERKGKVYIPYSITGKEENILKWIGEIENSEKLISLTDTPFQLNKDENEMKANLKISGYVLNDTLKEKSVQSIITENLFFNYNQKEIVIEKNTIEINGKIHIILKFKSGKRKILTDGEKIKKGKEWYMLRIQDKEGY</sequence>
<protein>
    <submittedName>
        <fullName evidence="3">Uncharacterized protein</fullName>
    </submittedName>
</protein>
<dbReference type="Proteomes" id="UP000241238">
    <property type="component" value="Chromosome"/>
</dbReference>